<protein>
    <submittedName>
        <fullName evidence="1">Uncharacterized protein</fullName>
    </submittedName>
</protein>
<keyword evidence="2" id="KW-1185">Reference proteome</keyword>
<evidence type="ECO:0000313" key="1">
    <source>
        <dbReference type="EMBL" id="MFC5569077.1"/>
    </source>
</evidence>
<dbReference type="RefSeq" id="WP_386752928.1">
    <property type="nucleotide sequence ID" value="NZ_JBHSNM010000001.1"/>
</dbReference>
<gene>
    <name evidence="1" type="ORF">ACFPN1_03220</name>
</gene>
<comment type="caution">
    <text evidence="1">The sequence shown here is derived from an EMBL/GenBank/DDBJ whole genome shotgun (WGS) entry which is preliminary data.</text>
</comment>
<name>A0ABW0SJA3_9GAMM</name>
<reference evidence="2" key="1">
    <citation type="journal article" date="2019" name="Int. J. Syst. Evol. Microbiol.">
        <title>The Global Catalogue of Microorganisms (GCM) 10K type strain sequencing project: providing services to taxonomists for standard genome sequencing and annotation.</title>
        <authorList>
            <consortium name="The Broad Institute Genomics Platform"/>
            <consortium name="The Broad Institute Genome Sequencing Center for Infectious Disease"/>
            <person name="Wu L."/>
            <person name="Ma J."/>
        </authorList>
    </citation>
    <scope>NUCLEOTIDE SEQUENCE [LARGE SCALE GENOMIC DNA]</scope>
    <source>
        <strain evidence="2">KACC 11407</strain>
    </source>
</reference>
<dbReference type="Proteomes" id="UP001596036">
    <property type="component" value="Unassembled WGS sequence"/>
</dbReference>
<dbReference type="EMBL" id="JBHSNM010000001">
    <property type="protein sequence ID" value="MFC5569077.1"/>
    <property type="molecule type" value="Genomic_DNA"/>
</dbReference>
<organism evidence="1 2">
    <name type="scientific">Lysobacter yangpyeongensis</name>
    <dbReference type="NCBI Taxonomy" id="346182"/>
    <lineage>
        <taxon>Bacteria</taxon>
        <taxon>Pseudomonadati</taxon>
        <taxon>Pseudomonadota</taxon>
        <taxon>Gammaproteobacteria</taxon>
        <taxon>Lysobacterales</taxon>
        <taxon>Lysobacteraceae</taxon>
        <taxon>Lysobacter</taxon>
    </lineage>
</organism>
<sequence length="85" mass="9240">MKPGRVRVHIDRLVLRGIPREQRDAFVAAFEKELSRQFAQAQPHGALRARHAPTLEAGRLQLPGSSGPKQLGLQAARALALGLKG</sequence>
<evidence type="ECO:0000313" key="2">
    <source>
        <dbReference type="Proteomes" id="UP001596036"/>
    </source>
</evidence>
<proteinExistence type="predicted"/>
<accession>A0ABW0SJA3</accession>